<dbReference type="InterPro" id="IPR000571">
    <property type="entry name" value="Znf_CCCH"/>
</dbReference>
<keyword evidence="3" id="KW-0863">Zinc-finger</keyword>
<keyword evidence="1" id="KW-0238">DNA-binding</keyword>
<dbReference type="Gene3D" id="1.10.443.10">
    <property type="entry name" value="Intergrase catalytic core"/>
    <property type="match status" value="1"/>
</dbReference>
<protein>
    <recommendedName>
        <fullName evidence="4">C3H1-type domain-containing protein</fullName>
    </recommendedName>
</protein>
<gene>
    <name evidence="5" type="ORF">PLOB_00017615</name>
</gene>
<dbReference type="EMBL" id="CALNXK010000021">
    <property type="protein sequence ID" value="CAH3109151.1"/>
    <property type="molecule type" value="Genomic_DNA"/>
</dbReference>
<accession>A0ABN8NL26</accession>
<evidence type="ECO:0000256" key="1">
    <source>
        <dbReference type="ARBA" id="ARBA00023125"/>
    </source>
</evidence>
<keyword evidence="3" id="KW-0479">Metal-binding</keyword>
<organism evidence="5 6">
    <name type="scientific">Porites lobata</name>
    <dbReference type="NCBI Taxonomy" id="104759"/>
    <lineage>
        <taxon>Eukaryota</taxon>
        <taxon>Metazoa</taxon>
        <taxon>Cnidaria</taxon>
        <taxon>Anthozoa</taxon>
        <taxon>Hexacorallia</taxon>
        <taxon>Scleractinia</taxon>
        <taxon>Fungiina</taxon>
        <taxon>Poritidae</taxon>
        <taxon>Porites</taxon>
    </lineage>
</organism>
<evidence type="ECO:0000313" key="6">
    <source>
        <dbReference type="Proteomes" id="UP001159405"/>
    </source>
</evidence>
<dbReference type="Proteomes" id="UP001159405">
    <property type="component" value="Unassembled WGS sequence"/>
</dbReference>
<evidence type="ECO:0000259" key="4">
    <source>
        <dbReference type="PROSITE" id="PS50103"/>
    </source>
</evidence>
<comment type="caution">
    <text evidence="5">The sequence shown here is derived from an EMBL/GenBank/DDBJ whole genome shotgun (WGS) entry which is preliminary data.</text>
</comment>
<dbReference type="PANTHER" id="PTHR34605">
    <property type="entry name" value="PHAGE_INTEGRASE DOMAIN-CONTAINING PROTEIN"/>
    <property type="match status" value="1"/>
</dbReference>
<feature type="zinc finger region" description="C3H1-type" evidence="3">
    <location>
        <begin position="90"/>
        <end position="118"/>
    </location>
</feature>
<dbReference type="Gene3D" id="1.10.150.130">
    <property type="match status" value="1"/>
</dbReference>
<keyword evidence="6" id="KW-1185">Reference proteome</keyword>
<name>A0ABN8NL26_9CNID</name>
<feature type="domain" description="C3H1-type" evidence="4">
    <location>
        <begin position="90"/>
        <end position="118"/>
    </location>
</feature>
<proteinExistence type="predicted"/>
<evidence type="ECO:0000256" key="3">
    <source>
        <dbReference type="PROSITE-ProRule" id="PRU00723"/>
    </source>
</evidence>
<dbReference type="PANTHER" id="PTHR34605:SF3">
    <property type="entry name" value="P CELL-TYPE AGGLUTINATION PROTEIN MAP4-LIKE-RELATED"/>
    <property type="match status" value="1"/>
</dbReference>
<dbReference type="InterPro" id="IPR011010">
    <property type="entry name" value="DNA_brk_join_enz"/>
</dbReference>
<keyword evidence="2" id="KW-0233">DNA recombination</keyword>
<keyword evidence="3" id="KW-0862">Zinc</keyword>
<dbReference type="PROSITE" id="PS50103">
    <property type="entry name" value="ZF_C3H1"/>
    <property type="match status" value="1"/>
</dbReference>
<evidence type="ECO:0000313" key="5">
    <source>
        <dbReference type="EMBL" id="CAH3109151.1"/>
    </source>
</evidence>
<dbReference type="SUPFAM" id="SSF47823">
    <property type="entry name" value="lambda integrase-like, N-terminal domain"/>
    <property type="match status" value="1"/>
</dbReference>
<reference evidence="5 6" key="1">
    <citation type="submission" date="2022-05" db="EMBL/GenBank/DDBJ databases">
        <authorList>
            <consortium name="Genoscope - CEA"/>
            <person name="William W."/>
        </authorList>
    </citation>
    <scope>NUCLEOTIDE SEQUENCE [LARGE SCALE GENOMIC DNA]</scope>
</reference>
<dbReference type="InterPro" id="IPR010998">
    <property type="entry name" value="Integrase_recombinase_N"/>
</dbReference>
<sequence>AAHSHRWTDLSMYKLLIIQTARHFSTSAWLEYDLAFRKDAAASGLSDWSRMNLDLYNFHLRSPAMASPLPPRSSSSTASAPLPAASRDTSLVPPFCHSWNDGQCRWPFGRCKYRHRCSNCEGEHTQINFPDAVAWKVLCRSGSPFLLSQGLAPSTRRVYLSAQRRYIDFCRRDGRLNSDGFFPPADEETLMRFASLFADNLTHASIKVYLSAVRSFHIDHGLSDPFVNCLHLQRLLRGIKRVYLRDHLRAIQHHLDFSMRDHAMLWAACCLGFFGFLRAGEFTVNSAFQPSIHMTVADLQADSLVNPTCFKVHIKCSKTDPFRMGCDIYVGRGEGPVCPIRALGNFLALRGSSEGPLFTFSDGRPLTLQQLSSTVPSILHAAGYTGSYSGHSFRIGAATTAAAQGVPDHLIKTVGQ</sequence>
<dbReference type="InterPro" id="IPR013762">
    <property type="entry name" value="Integrase-like_cat_sf"/>
</dbReference>
<evidence type="ECO:0000256" key="2">
    <source>
        <dbReference type="ARBA" id="ARBA00023172"/>
    </source>
</evidence>
<dbReference type="SUPFAM" id="SSF56349">
    <property type="entry name" value="DNA breaking-rejoining enzymes"/>
    <property type="match status" value="1"/>
</dbReference>
<feature type="non-terminal residue" evidence="5">
    <location>
        <position position="1"/>
    </location>
</feature>
<dbReference type="InterPro" id="IPR052925">
    <property type="entry name" value="Phage_Integrase-like_Recomb"/>
</dbReference>